<dbReference type="NCBIfam" id="NF005559">
    <property type="entry name" value="PRK07231.1"/>
    <property type="match status" value="1"/>
</dbReference>
<dbReference type="InterPro" id="IPR036291">
    <property type="entry name" value="NAD(P)-bd_dom_sf"/>
</dbReference>
<gene>
    <name evidence="5" type="ORF">GGE16_004792</name>
</gene>
<dbReference type="Proteomes" id="UP000538507">
    <property type="component" value="Unassembled WGS sequence"/>
</dbReference>
<dbReference type="Pfam" id="PF13561">
    <property type="entry name" value="adh_short_C2"/>
    <property type="match status" value="1"/>
</dbReference>
<comment type="similarity">
    <text evidence="1">Belongs to the short-chain dehydrogenases/reductases (SDR) family.</text>
</comment>
<dbReference type="AlphaFoldDB" id="A0AAE2MNN4"/>
<dbReference type="PRINTS" id="PR00080">
    <property type="entry name" value="SDRFAMILY"/>
</dbReference>
<dbReference type="InterPro" id="IPR057326">
    <property type="entry name" value="KR_dom"/>
</dbReference>
<evidence type="ECO:0000256" key="2">
    <source>
        <dbReference type="ARBA" id="ARBA00023002"/>
    </source>
</evidence>
<protein>
    <submittedName>
        <fullName evidence="5">NAD(P)-dependent dehydrogenase (Short-subunit alcohol dehydrogenase family)</fullName>
    </submittedName>
</protein>
<sequence length="274" mass="28754">MPNIGLPANGKESPLMELKGKIALVTGAGSGIGKAAALRLAAEGARVAVLSRTAEEVEKTCTEIKAAGGQSLALVADTSDEAQMRSAVTQLINSFDGLDIVVANAGINGVWAPIDDLKPDEWDKTIAVNLRGTYLTLHLTVPHLKRRGGSIVVVSSINGTRTFTTPGATAYTATKAGQVAMVQQLALELGRHGIRVNAVCPGEIDTNIGENTNSRHREETEVPVIWPEGDIPIAGGRAGKSEDVAETILFLASERARHITGTPIWIDGGQGLLR</sequence>
<dbReference type="GO" id="GO:0016491">
    <property type="term" value="F:oxidoreductase activity"/>
    <property type="evidence" value="ECO:0007669"/>
    <property type="project" value="UniProtKB-KW"/>
</dbReference>
<dbReference type="NCBIfam" id="NF004203">
    <property type="entry name" value="PRK05653.2-4"/>
    <property type="match status" value="1"/>
</dbReference>
<comment type="caution">
    <text evidence="5">The sequence shown here is derived from an EMBL/GenBank/DDBJ whole genome shotgun (WGS) entry which is preliminary data.</text>
</comment>
<dbReference type="Gene3D" id="3.40.50.720">
    <property type="entry name" value="NAD(P)-binding Rossmann-like Domain"/>
    <property type="match status" value="1"/>
</dbReference>
<evidence type="ECO:0000259" key="4">
    <source>
        <dbReference type="SMART" id="SM00822"/>
    </source>
</evidence>
<accession>A0AAE2MNN4</accession>
<name>A0AAE2MNN4_RHILE</name>
<evidence type="ECO:0000256" key="3">
    <source>
        <dbReference type="ARBA" id="ARBA00023027"/>
    </source>
</evidence>
<reference evidence="5 6" key="1">
    <citation type="submission" date="2020-08" db="EMBL/GenBank/DDBJ databases">
        <title>Genomic Encyclopedia of Type Strains, Phase IV (KMG-V): Genome sequencing to study the core and pangenomes of soil and plant-associated prokaryotes.</title>
        <authorList>
            <person name="Whitman W."/>
        </authorList>
    </citation>
    <scope>NUCLEOTIDE SEQUENCE [LARGE SCALE GENOMIC DNA]</scope>
    <source>
        <strain evidence="5 6">SEMIA 415</strain>
    </source>
</reference>
<dbReference type="SUPFAM" id="SSF51735">
    <property type="entry name" value="NAD(P)-binding Rossmann-fold domains"/>
    <property type="match status" value="1"/>
</dbReference>
<keyword evidence="2" id="KW-0560">Oxidoreductase</keyword>
<dbReference type="PANTHER" id="PTHR24321">
    <property type="entry name" value="DEHYDROGENASES, SHORT CHAIN"/>
    <property type="match status" value="1"/>
</dbReference>
<dbReference type="InterPro" id="IPR002347">
    <property type="entry name" value="SDR_fam"/>
</dbReference>
<dbReference type="SMART" id="SM00822">
    <property type="entry name" value="PKS_KR"/>
    <property type="match status" value="1"/>
</dbReference>
<dbReference type="CDD" id="cd05233">
    <property type="entry name" value="SDR_c"/>
    <property type="match status" value="1"/>
</dbReference>
<keyword evidence="3" id="KW-0520">NAD</keyword>
<dbReference type="FunFam" id="3.40.50.720:FF:000084">
    <property type="entry name" value="Short-chain dehydrogenase reductase"/>
    <property type="match status" value="1"/>
</dbReference>
<dbReference type="EMBL" id="JACIGO010000007">
    <property type="protein sequence ID" value="MBB4292712.1"/>
    <property type="molecule type" value="Genomic_DNA"/>
</dbReference>
<evidence type="ECO:0000313" key="5">
    <source>
        <dbReference type="EMBL" id="MBB4292712.1"/>
    </source>
</evidence>
<evidence type="ECO:0000313" key="6">
    <source>
        <dbReference type="Proteomes" id="UP000538507"/>
    </source>
</evidence>
<organism evidence="5 6">
    <name type="scientific">Rhizobium leguminosarum</name>
    <dbReference type="NCBI Taxonomy" id="384"/>
    <lineage>
        <taxon>Bacteria</taxon>
        <taxon>Pseudomonadati</taxon>
        <taxon>Pseudomonadota</taxon>
        <taxon>Alphaproteobacteria</taxon>
        <taxon>Hyphomicrobiales</taxon>
        <taxon>Rhizobiaceae</taxon>
        <taxon>Rhizobium/Agrobacterium group</taxon>
        <taxon>Rhizobium</taxon>
    </lineage>
</organism>
<feature type="domain" description="Ketoreductase" evidence="4">
    <location>
        <begin position="21"/>
        <end position="202"/>
    </location>
</feature>
<evidence type="ECO:0000256" key="1">
    <source>
        <dbReference type="ARBA" id="ARBA00006484"/>
    </source>
</evidence>
<proteinExistence type="inferred from homology"/>
<dbReference type="PRINTS" id="PR00081">
    <property type="entry name" value="GDHRDH"/>
</dbReference>
<dbReference type="PANTHER" id="PTHR24321:SF8">
    <property type="entry name" value="ESTRADIOL 17-BETA-DEHYDROGENASE 8-RELATED"/>
    <property type="match status" value="1"/>
</dbReference>